<sequence>MDDAELVGGVLVGCDDPRAAAVELARLLMAERPDRSAAIRAGLEPDLVHVLRNRLRGMGDGIPTLCQEAAAWVLGRRSLVLTEPWDLVASLPSGASLPAGLRHTTGETLVQLVVGATQRLCLAAPFIDRRGLSFMGDALAAATSRGVRLEILLPTRSTQADDALHDLTATIQADGSPDHYSVATLRADAPWAHLKVLTADSTAGYIGSANVTGAGIGGRNLELGVLVRGERVAIVEQILHMYRQC</sequence>
<reference evidence="2 3" key="1">
    <citation type="submission" date="2018-01" db="EMBL/GenBank/DDBJ databases">
        <title>Draft genome sequence of Jiangella sp. GTF31.</title>
        <authorList>
            <person name="Sahin N."/>
            <person name="Ay H."/>
            <person name="Saygin H."/>
        </authorList>
    </citation>
    <scope>NUCLEOTIDE SEQUENCE [LARGE SCALE GENOMIC DNA]</scope>
    <source>
        <strain evidence="2 3">GTF31</strain>
    </source>
</reference>
<dbReference type="Proteomes" id="UP000248764">
    <property type="component" value="Unassembled WGS sequence"/>
</dbReference>
<protein>
    <recommendedName>
        <fullName evidence="1">PLD phosphodiesterase domain-containing protein</fullName>
    </recommendedName>
</protein>
<dbReference type="EMBL" id="POTW01000020">
    <property type="protein sequence ID" value="PZF83940.1"/>
    <property type="molecule type" value="Genomic_DNA"/>
</dbReference>
<dbReference type="InterPro" id="IPR025202">
    <property type="entry name" value="PLD-like_dom"/>
</dbReference>
<dbReference type="Gene3D" id="3.30.870.10">
    <property type="entry name" value="Endonuclease Chain A"/>
    <property type="match status" value="1"/>
</dbReference>
<accession>A0A2W2BF62</accession>
<evidence type="ECO:0000259" key="1">
    <source>
        <dbReference type="PROSITE" id="PS50035"/>
    </source>
</evidence>
<gene>
    <name evidence="2" type="ORF">C1I92_10810</name>
</gene>
<comment type="caution">
    <text evidence="2">The sequence shown here is derived from an EMBL/GenBank/DDBJ whole genome shotgun (WGS) entry which is preliminary data.</text>
</comment>
<name>A0A2W2BF62_9ACTN</name>
<feature type="domain" description="PLD phosphodiesterase" evidence="1">
    <location>
        <begin position="193"/>
        <end position="215"/>
    </location>
</feature>
<dbReference type="SUPFAM" id="SSF56024">
    <property type="entry name" value="Phospholipase D/nuclease"/>
    <property type="match status" value="1"/>
</dbReference>
<evidence type="ECO:0000313" key="2">
    <source>
        <dbReference type="EMBL" id="PZF83940.1"/>
    </source>
</evidence>
<dbReference type="CDD" id="cd00138">
    <property type="entry name" value="PLDc_SF"/>
    <property type="match status" value="1"/>
</dbReference>
<dbReference type="AlphaFoldDB" id="A0A2W2BF62"/>
<dbReference type="RefSeq" id="WP_111254669.1">
    <property type="nucleotide sequence ID" value="NZ_POTW01000020.1"/>
</dbReference>
<proteinExistence type="predicted"/>
<dbReference type="Pfam" id="PF13091">
    <property type="entry name" value="PLDc_2"/>
    <property type="match status" value="1"/>
</dbReference>
<dbReference type="PROSITE" id="PS50035">
    <property type="entry name" value="PLD"/>
    <property type="match status" value="1"/>
</dbReference>
<dbReference type="GO" id="GO:0003824">
    <property type="term" value="F:catalytic activity"/>
    <property type="evidence" value="ECO:0007669"/>
    <property type="project" value="InterPro"/>
</dbReference>
<dbReference type="InterPro" id="IPR001736">
    <property type="entry name" value="PLipase_D/transphosphatidylase"/>
</dbReference>
<organism evidence="2 3">
    <name type="scientific">Jiangella anatolica</name>
    <dbReference type="NCBI Taxonomy" id="2670374"/>
    <lineage>
        <taxon>Bacteria</taxon>
        <taxon>Bacillati</taxon>
        <taxon>Actinomycetota</taxon>
        <taxon>Actinomycetes</taxon>
        <taxon>Jiangellales</taxon>
        <taxon>Jiangellaceae</taxon>
        <taxon>Jiangella</taxon>
    </lineage>
</organism>
<keyword evidence="3" id="KW-1185">Reference proteome</keyword>
<evidence type="ECO:0000313" key="3">
    <source>
        <dbReference type="Proteomes" id="UP000248764"/>
    </source>
</evidence>
<dbReference type="GO" id="GO:0006793">
    <property type="term" value="P:phosphorus metabolic process"/>
    <property type="evidence" value="ECO:0007669"/>
    <property type="project" value="UniProtKB-ARBA"/>
</dbReference>